<name>H8L033_FRAAD</name>
<dbReference type="PANTHER" id="PTHR30537:SF5">
    <property type="entry name" value="HTH-TYPE TRANSCRIPTIONAL ACTIVATOR TTDR-RELATED"/>
    <property type="match status" value="1"/>
</dbReference>
<comment type="similarity">
    <text evidence="1">Belongs to the LysR transcriptional regulatory family.</text>
</comment>
<dbReference type="Pfam" id="PF00126">
    <property type="entry name" value="HTH_1"/>
    <property type="match status" value="1"/>
</dbReference>
<dbReference type="Proteomes" id="UP000005234">
    <property type="component" value="Chromosome"/>
</dbReference>
<keyword evidence="3" id="KW-0238">DNA-binding</keyword>
<dbReference type="Pfam" id="PF03466">
    <property type="entry name" value="LysR_substrate"/>
    <property type="match status" value="1"/>
</dbReference>
<evidence type="ECO:0000313" key="7">
    <source>
        <dbReference type="Proteomes" id="UP000005234"/>
    </source>
</evidence>
<sequence>MNRFNSMEVLVAVIETGSFSAAARRLDLGQPAVSKIVAQLEAHLGIRLFLRTTRGLAPTEAADAYYIHALEALAASESAEQAARDLGGGLAGRLRISAPTTFSRLHVVPALGPFLHRYPLLEIDVALDDRPIDLLQEGIDVALRIGPQADSSMTARHLLKGSRQVLATPGYFARHGIPQHPDELAAHNCMVYAQGSGAGKTVFMRNGQTLEIDLQGRLRTNAAEGVRAAVLAELGLAVVSTWMFAPELASGQVVRALDSWSLPAVDLWAVFPAGRLPSLKARRFIDYLGEQLQDNPVLKHQPPL</sequence>
<dbReference type="GO" id="GO:0003700">
    <property type="term" value="F:DNA-binding transcription factor activity"/>
    <property type="evidence" value="ECO:0007669"/>
    <property type="project" value="InterPro"/>
</dbReference>
<dbReference type="EMBL" id="CP003350">
    <property type="protein sequence ID" value="AFC86245.1"/>
    <property type="molecule type" value="Genomic_DNA"/>
</dbReference>
<dbReference type="eggNOG" id="COG0583">
    <property type="taxonomic scope" value="Bacteria"/>
</dbReference>
<keyword evidence="2" id="KW-0805">Transcription regulation</keyword>
<evidence type="ECO:0000256" key="1">
    <source>
        <dbReference type="ARBA" id="ARBA00009437"/>
    </source>
</evidence>
<dbReference type="SUPFAM" id="SSF46785">
    <property type="entry name" value="Winged helix' DNA-binding domain"/>
    <property type="match status" value="1"/>
</dbReference>
<protein>
    <submittedName>
        <fullName evidence="6">Transcriptional regulator</fullName>
    </submittedName>
</protein>
<evidence type="ECO:0000256" key="4">
    <source>
        <dbReference type="ARBA" id="ARBA00023163"/>
    </source>
</evidence>
<keyword evidence="4" id="KW-0804">Transcription</keyword>
<dbReference type="PANTHER" id="PTHR30537">
    <property type="entry name" value="HTH-TYPE TRANSCRIPTIONAL REGULATOR"/>
    <property type="match status" value="1"/>
</dbReference>
<evidence type="ECO:0000256" key="3">
    <source>
        <dbReference type="ARBA" id="ARBA00023125"/>
    </source>
</evidence>
<evidence type="ECO:0000256" key="2">
    <source>
        <dbReference type="ARBA" id="ARBA00023015"/>
    </source>
</evidence>
<evidence type="ECO:0000313" key="6">
    <source>
        <dbReference type="EMBL" id="AFC86245.1"/>
    </source>
</evidence>
<dbReference type="KEGG" id="fau:Fraau_1842"/>
<keyword evidence="7" id="KW-1185">Reference proteome</keyword>
<dbReference type="STRING" id="767434.Fraau_1842"/>
<dbReference type="Gene3D" id="3.40.190.290">
    <property type="match status" value="1"/>
</dbReference>
<dbReference type="AlphaFoldDB" id="H8L033"/>
<dbReference type="Gene3D" id="1.10.10.10">
    <property type="entry name" value="Winged helix-like DNA-binding domain superfamily/Winged helix DNA-binding domain"/>
    <property type="match status" value="1"/>
</dbReference>
<dbReference type="InterPro" id="IPR058163">
    <property type="entry name" value="LysR-type_TF_proteobact-type"/>
</dbReference>
<dbReference type="InterPro" id="IPR036390">
    <property type="entry name" value="WH_DNA-bd_sf"/>
</dbReference>
<dbReference type="GO" id="GO:0003677">
    <property type="term" value="F:DNA binding"/>
    <property type="evidence" value="ECO:0007669"/>
    <property type="project" value="UniProtKB-KW"/>
</dbReference>
<dbReference type="InterPro" id="IPR005119">
    <property type="entry name" value="LysR_subst-bd"/>
</dbReference>
<dbReference type="HOGENOM" id="CLU_039613_16_2_6"/>
<dbReference type="CDD" id="cd08422">
    <property type="entry name" value="PBP2_CrgA_like"/>
    <property type="match status" value="1"/>
</dbReference>
<proteinExistence type="inferred from homology"/>
<gene>
    <name evidence="6" type="ordered locus">Fraau_1842</name>
</gene>
<dbReference type="PRINTS" id="PR00039">
    <property type="entry name" value="HTHLYSR"/>
</dbReference>
<feature type="domain" description="HTH lysR-type" evidence="5">
    <location>
        <begin position="1"/>
        <end position="59"/>
    </location>
</feature>
<dbReference type="SUPFAM" id="SSF53850">
    <property type="entry name" value="Periplasmic binding protein-like II"/>
    <property type="match status" value="1"/>
</dbReference>
<dbReference type="FunFam" id="1.10.10.10:FF:000001">
    <property type="entry name" value="LysR family transcriptional regulator"/>
    <property type="match status" value="1"/>
</dbReference>
<dbReference type="PROSITE" id="PS50931">
    <property type="entry name" value="HTH_LYSR"/>
    <property type="match status" value="1"/>
</dbReference>
<accession>H8L033</accession>
<dbReference type="InterPro" id="IPR000847">
    <property type="entry name" value="LysR_HTH_N"/>
</dbReference>
<evidence type="ECO:0000259" key="5">
    <source>
        <dbReference type="PROSITE" id="PS50931"/>
    </source>
</evidence>
<organism evidence="6 7">
    <name type="scientific">Frateuria aurantia (strain ATCC 33424 / DSM 6220 / KCTC 2777 / LMG 1558 / NBRC 3245 / NCIMB 13370)</name>
    <name type="common">Acetobacter aurantius</name>
    <dbReference type="NCBI Taxonomy" id="767434"/>
    <lineage>
        <taxon>Bacteria</taxon>
        <taxon>Pseudomonadati</taxon>
        <taxon>Pseudomonadota</taxon>
        <taxon>Gammaproteobacteria</taxon>
        <taxon>Lysobacterales</taxon>
        <taxon>Rhodanobacteraceae</taxon>
        <taxon>Frateuria</taxon>
    </lineage>
</organism>
<dbReference type="OrthoDB" id="9810065at2"/>
<dbReference type="InterPro" id="IPR036388">
    <property type="entry name" value="WH-like_DNA-bd_sf"/>
</dbReference>
<reference evidence="6" key="1">
    <citation type="submission" date="2012-02" db="EMBL/GenBank/DDBJ databases">
        <title>The complete genome of Frateuria aurantia DSM 6220.</title>
        <authorList>
            <consortium name="US DOE Joint Genome Institute (JGI-PGF)"/>
            <person name="Lucas S."/>
            <person name="Copeland A."/>
            <person name="Lapidus A."/>
            <person name="Glavina del Rio T."/>
            <person name="Dalin E."/>
            <person name="Tice H."/>
            <person name="Bruce D."/>
            <person name="Goodwin L."/>
            <person name="Pitluck S."/>
            <person name="Peters L."/>
            <person name="Ovchinnikova G."/>
            <person name="Teshima H."/>
            <person name="Kyrpides N."/>
            <person name="Mavromatis K."/>
            <person name="Ivanova N."/>
            <person name="Brettin T."/>
            <person name="Detter J.C."/>
            <person name="Han C."/>
            <person name="Larimer F."/>
            <person name="Land M."/>
            <person name="Hauser L."/>
            <person name="Markowitz V."/>
            <person name="Cheng J.-F."/>
            <person name="Hugenholtz P."/>
            <person name="Woyke T."/>
            <person name="Wu D."/>
            <person name="Brambilla E."/>
            <person name="Klenk H.-P."/>
            <person name="Eisen J.A."/>
        </authorList>
    </citation>
    <scope>NUCLEOTIDE SEQUENCE</scope>
    <source>
        <strain evidence="6">DSM 6220</strain>
    </source>
</reference>
<dbReference type="RefSeq" id="WP_014403250.1">
    <property type="nucleotide sequence ID" value="NC_017033.1"/>
</dbReference>